<proteinExistence type="predicted"/>
<reference evidence="3" key="1">
    <citation type="journal article" date="2019" name="Int. J. Syst. Evol. Microbiol.">
        <title>The Global Catalogue of Microorganisms (GCM) 10K type strain sequencing project: providing services to taxonomists for standard genome sequencing and annotation.</title>
        <authorList>
            <consortium name="The Broad Institute Genomics Platform"/>
            <consortium name="The Broad Institute Genome Sequencing Center for Infectious Disease"/>
            <person name="Wu L."/>
            <person name="Ma J."/>
        </authorList>
    </citation>
    <scope>NUCLEOTIDE SEQUENCE [LARGE SCALE GENOMIC DNA]</scope>
    <source>
        <strain evidence="3">JCM 17137</strain>
    </source>
</reference>
<feature type="transmembrane region" description="Helical" evidence="1">
    <location>
        <begin position="257"/>
        <end position="275"/>
    </location>
</feature>
<evidence type="ECO:0000256" key="1">
    <source>
        <dbReference type="SAM" id="Phobius"/>
    </source>
</evidence>
<evidence type="ECO:0000313" key="2">
    <source>
        <dbReference type="EMBL" id="GAA3751114.1"/>
    </source>
</evidence>
<dbReference type="PANTHER" id="PTHR35337:SF1">
    <property type="entry name" value="SLR1478 PROTEIN"/>
    <property type="match status" value="1"/>
</dbReference>
<feature type="transmembrane region" description="Helical" evidence="1">
    <location>
        <begin position="101"/>
        <end position="123"/>
    </location>
</feature>
<dbReference type="InterPro" id="IPR002798">
    <property type="entry name" value="SpoIIM-like"/>
</dbReference>
<protein>
    <submittedName>
        <fullName evidence="2">Stage II sporulation protein M</fullName>
    </submittedName>
</protein>
<dbReference type="PANTHER" id="PTHR35337">
    <property type="entry name" value="SLR1478 PROTEIN"/>
    <property type="match status" value="1"/>
</dbReference>
<keyword evidence="3" id="KW-1185">Reference proteome</keyword>
<dbReference type="Pfam" id="PF01944">
    <property type="entry name" value="SpoIIM"/>
    <property type="match status" value="1"/>
</dbReference>
<feature type="transmembrane region" description="Helical" evidence="1">
    <location>
        <begin position="287"/>
        <end position="306"/>
    </location>
</feature>
<evidence type="ECO:0000313" key="3">
    <source>
        <dbReference type="Proteomes" id="UP001500908"/>
    </source>
</evidence>
<sequence length="331" mass="35495">MDIDVFATAHRLEWQRLDALIRRRRRLTGPEVDELVELYQRAATHLSTVRSSGQDPALTARLSGLVARGRSAVTGAHASAWGDVSGFFVRTFPAVLYRMRWWWIGSALLSLALGAGIAVWIMADPQVQAAIGPPEEIRAYVEHDFANYYVEHPGASFAAQVWTNNAWVSALALVLGVFGCLPTVYVLAQNAANLGVAGGLMFAHGKGDIFLGLIIPHGLLELTAVFVAAGVGIKLGWTLIAPGPRPRLQALAEEARAAMAVVLGLVVVLFVSGLIEGFVTGWVHITWLRIAIGVAAEALFLAYVFVLGRKAVHEGETGDIAHRPETAPVAG</sequence>
<name>A0ABP7G3X2_9ACTN</name>
<keyword evidence="1" id="KW-1133">Transmembrane helix</keyword>
<keyword evidence="1" id="KW-0472">Membrane</keyword>
<feature type="transmembrane region" description="Helical" evidence="1">
    <location>
        <begin position="166"/>
        <end position="188"/>
    </location>
</feature>
<organism evidence="2 3">
    <name type="scientific">Salinactinospora qingdaonensis</name>
    <dbReference type="NCBI Taxonomy" id="702744"/>
    <lineage>
        <taxon>Bacteria</taxon>
        <taxon>Bacillati</taxon>
        <taxon>Actinomycetota</taxon>
        <taxon>Actinomycetes</taxon>
        <taxon>Streptosporangiales</taxon>
        <taxon>Nocardiopsidaceae</taxon>
        <taxon>Salinactinospora</taxon>
    </lineage>
</organism>
<gene>
    <name evidence="2" type="ORF">GCM10022402_32770</name>
</gene>
<accession>A0ABP7G3X2</accession>
<dbReference type="Proteomes" id="UP001500908">
    <property type="component" value="Unassembled WGS sequence"/>
</dbReference>
<keyword evidence="1" id="KW-0812">Transmembrane</keyword>
<comment type="caution">
    <text evidence="2">The sequence shown here is derived from an EMBL/GenBank/DDBJ whole genome shotgun (WGS) entry which is preliminary data.</text>
</comment>
<dbReference type="EMBL" id="BAABDD010000015">
    <property type="protein sequence ID" value="GAA3751114.1"/>
    <property type="molecule type" value="Genomic_DNA"/>
</dbReference>
<feature type="transmembrane region" description="Helical" evidence="1">
    <location>
        <begin position="209"/>
        <end position="237"/>
    </location>
</feature>
<dbReference type="RefSeq" id="WP_344972725.1">
    <property type="nucleotide sequence ID" value="NZ_BAABDD010000015.1"/>
</dbReference>